<dbReference type="InterPro" id="IPR050648">
    <property type="entry name" value="F-box_LRR-repeat"/>
</dbReference>
<dbReference type="Pfam" id="PF25372">
    <property type="entry name" value="DUF7885"/>
    <property type="match status" value="1"/>
</dbReference>
<dbReference type="InterPro" id="IPR036047">
    <property type="entry name" value="F-box-like_dom_sf"/>
</dbReference>
<dbReference type="Gene3D" id="3.80.10.10">
    <property type="entry name" value="Ribonuclease Inhibitor"/>
    <property type="match status" value="1"/>
</dbReference>
<keyword evidence="1" id="KW-0833">Ubl conjugation pathway</keyword>
<dbReference type="STRING" id="52838.A0A4S8IP32"/>
<dbReference type="EMBL" id="PYDT01000009">
    <property type="protein sequence ID" value="THU50310.1"/>
    <property type="molecule type" value="Genomic_DNA"/>
</dbReference>
<gene>
    <name evidence="4" type="ORF">C4D60_Mb06t18860</name>
</gene>
<dbReference type="InterPro" id="IPR001810">
    <property type="entry name" value="F-box_dom"/>
</dbReference>
<keyword evidence="5" id="KW-1185">Reference proteome</keyword>
<feature type="domain" description="F-box/LRR-repeat protein 15-like leucin rich repeat" evidence="3">
    <location>
        <begin position="79"/>
        <end position="239"/>
    </location>
</feature>
<organism evidence="4 5">
    <name type="scientific">Musa balbisiana</name>
    <name type="common">Banana</name>
    <dbReference type="NCBI Taxonomy" id="52838"/>
    <lineage>
        <taxon>Eukaryota</taxon>
        <taxon>Viridiplantae</taxon>
        <taxon>Streptophyta</taxon>
        <taxon>Embryophyta</taxon>
        <taxon>Tracheophyta</taxon>
        <taxon>Spermatophyta</taxon>
        <taxon>Magnoliopsida</taxon>
        <taxon>Liliopsida</taxon>
        <taxon>Zingiberales</taxon>
        <taxon>Musaceae</taxon>
        <taxon>Musa</taxon>
    </lineage>
</organism>
<dbReference type="SUPFAM" id="SSF52047">
    <property type="entry name" value="RNI-like"/>
    <property type="match status" value="1"/>
</dbReference>
<evidence type="ECO:0000259" key="2">
    <source>
        <dbReference type="Pfam" id="PF12937"/>
    </source>
</evidence>
<name>A0A4S8IP32_MUSBA</name>
<dbReference type="InterPro" id="IPR006553">
    <property type="entry name" value="Leu-rich_rpt_Cys-con_subtyp"/>
</dbReference>
<dbReference type="PANTHER" id="PTHR13382:SF68">
    <property type="entry name" value="AT02704P"/>
    <property type="match status" value="1"/>
</dbReference>
<dbReference type="Gene3D" id="1.20.1280.50">
    <property type="match status" value="1"/>
</dbReference>
<dbReference type="Pfam" id="PF12937">
    <property type="entry name" value="F-box-like"/>
    <property type="match status" value="1"/>
</dbReference>
<dbReference type="PANTHER" id="PTHR13382">
    <property type="entry name" value="MITOCHONDRIAL ATP SYNTHASE COUPLING FACTOR B"/>
    <property type="match status" value="1"/>
</dbReference>
<dbReference type="SUPFAM" id="SSF81383">
    <property type="entry name" value="F-box domain"/>
    <property type="match status" value="1"/>
</dbReference>
<accession>A0A4S8IP32</accession>
<evidence type="ECO:0000313" key="5">
    <source>
        <dbReference type="Proteomes" id="UP000317650"/>
    </source>
</evidence>
<dbReference type="SMART" id="SM00367">
    <property type="entry name" value="LRR_CC"/>
    <property type="match status" value="7"/>
</dbReference>
<dbReference type="AlphaFoldDB" id="A0A4S8IP32"/>
<evidence type="ECO:0000256" key="1">
    <source>
        <dbReference type="ARBA" id="ARBA00022786"/>
    </source>
</evidence>
<dbReference type="InterPro" id="IPR032675">
    <property type="entry name" value="LRR_dom_sf"/>
</dbReference>
<dbReference type="InterPro" id="IPR057207">
    <property type="entry name" value="FBXL15_LRR"/>
</dbReference>
<evidence type="ECO:0000313" key="4">
    <source>
        <dbReference type="EMBL" id="THU50310.1"/>
    </source>
</evidence>
<proteinExistence type="predicted"/>
<protein>
    <submittedName>
        <fullName evidence="4">Uncharacterized protein</fullName>
    </submittedName>
</protein>
<dbReference type="GO" id="GO:0005737">
    <property type="term" value="C:cytoplasm"/>
    <property type="evidence" value="ECO:0007669"/>
    <property type="project" value="TreeGrafter"/>
</dbReference>
<evidence type="ECO:0000259" key="3">
    <source>
        <dbReference type="Pfam" id="PF25372"/>
    </source>
</evidence>
<dbReference type="Proteomes" id="UP000317650">
    <property type="component" value="Chromosome 6"/>
</dbReference>
<sequence length="325" mass="34931">MLGRSPESGDLDIWFKRLIVSGGGGKMEGAGDVMTGWKDLPMELLLRVLSPVDDRTVIVASDVCTSWRDALRLGITSISLSWYCHDLRDLDLSKGLKLSDRSLYALAHGCPHLTKLNISGCEAFSDYALVYLSSCCKNLKNLNLCGCSAAASDRALQAISFNCPKLQYLNLGWCEDISDEGVTNLAVGCPDLRALDLCGCVRITDKSVIALANGCPHLRSLGLYYCQNITDQAMYSLANSRARNDARMWQNSSHDQEGLVNLNISQCTALTPPAVQAVCDSFPGLHTCPGRHSLIISGCLSLTSVHCGCTFQTSRAGGATLAGDA</sequence>
<comment type="caution">
    <text evidence="4">The sequence shown here is derived from an EMBL/GenBank/DDBJ whole genome shotgun (WGS) entry which is preliminary data.</text>
</comment>
<feature type="domain" description="F-box" evidence="2">
    <location>
        <begin position="37"/>
        <end position="70"/>
    </location>
</feature>
<reference evidence="4 5" key="1">
    <citation type="journal article" date="2019" name="Nat. Plants">
        <title>Genome sequencing of Musa balbisiana reveals subgenome evolution and function divergence in polyploid bananas.</title>
        <authorList>
            <person name="Yao X."/>
        </authorList>
    </citation>
    <scope>NUCLEOTIDE SEQUENCE [LARGE SCALE GENOMIC DNA]</scope>
    <source>
        <strain evidence="5">cv. DH-PKW</strain>
        <tissue evidence="4">Leaves</tissue>
    </source>
</reference>